<protein>
    <submittedName>
        <fullName evidence="5">Uncharacterized protein</fullName>
    </submittedName>
</protein>
<reference evidence="5" key="1">
    <citation type="journal article" date="2023" name="G3 (Bethesda)">
        <title>Whole genome assemblies of Zophobas morio and Tenebrio molitor.</title>
        <authorList>
            <person name="Kaur S."/>
            <person name="Stinson S.A."/>
            <person name="diCenzo G.C."/>
        </authorList>
    </citation>
    <scope>NUCLEOTIDE SEQUENCE</scope>
    <source>
        <strain evidence="5">QUZm001</strain>
    </source>
</reference>
<comment type="caution">
    <text evidence="5">The sequence shown here is derived from an EMBL/GenBank/DDBJ whole genome shotgun (WGS) entry which is preliminary data.</text>
</comment>
<comment type="similarity">
    <text evidence="3">Belongs to the TO family.</text>
</comment>
<dbReference type="Proteomes" id="UP001168821">
    <property type="component" value="Unassembled WGS sequence"/>
</dbReference>
<dbReference type="SMART" id="SM00700">
    <property type="entry name" value="JHBP"/>
    <property type="match status" value="1"/>
</dbReference>
<evidence type="ECO:0000256" key="4">
    <source>
        <dbReference type="SAM" id="SignalP"/>
    </source>
</evidence>
<dbReference type="FunFam" id="3.15.10.30:FF:000001">
    <property type="entry name" value="Takeout-like protein 1"/>
    <property type="match status" value="1"/>
</dbReference>
<gene>
    <name evidence="5" type="ORF">Zmor_017253</name>
</gene>
<proteinExistence type="inferred from homology"/>
<evidence type="ECO:0000313" key="6">
    <source>
        <dbReference type="Proteomes" id="UP001168821"/>
    </source>
</evidence>
<dbReference type="EMBL" id="JALNTZ010000005">
    <property type="protein sequence ID" value="KAJ3651201.1"/>
    <property type="molecule type" value="Genomic_DNA"/>
</dbReference>
<dbReference type="AlphaFoldDB" id="A0AA38MCN7"/>
<keyword evidence="6" id="KW-1185">Reference proteome</keyword>
<accession>A0AA38MCN7</accession>
<dbReference type="InterPro" id="IPR010562">
    <property type="entry name" value="Haemolymph_juvenile_hormone-bd"/>
</dbReference>
<name>A0AA38MCN7_9CUCU</name>
<keyword evidence="1 4" id="KW-0732">Signal</keyword>
<dbReference type="GO" id="GO:0005615">
    <property type="term" value="C:extracellular space"/>
    <property type="evidence" value="ECO:0007669"/>
    <property type="project" value="TreeGrafter"/>
</dbReference>
<organism evidence="5 6">
    <name type="scientific">Zophobas morio</name>
    <dbReference type="NCBI Taxonomy" id="2755281"/>
    <lineage>
        <taxon>Eukaryota</taxon>
        <taxon>Metazoa</taxon>
        <taxon>Ecdysozoa</taxon>
        <taxon>Arthropoda</taxon>
        <taxon>Hexapoda</taxon>
        <taxon>Insecta</taxon>
        <taxon>Pterygota</taxon>
        <taxon>Neoptera</taxon>
        <taxon>Endopterygota</taxon>
        <taxon>Coleoptera</taxon>
        <taxon>Polyphaga</taxon>
        <taxon>Cucujiformia</taxon>
        <taxon>Tenebrionidae</taxon>
        <taxon>Zophobas</taxon>
    </lineage>
</organism>
<dbReference type="InterPro" id="IPR038606">
    <property type="entry name" value="To_sf"/>
</dbReference>
<feature type="signal peptide" evidence="4">
    <location>
        <begin position="1"/>
        <end position="15"/>
    </location>
</feature>
<dbReference type="Gene3D" id="3.15.10.30">
    <property type="entry name" value="Haemolymph juvenile hormone binding protein"/>
    <property type="match status" value="1"/>
</dbReference>
<evidence type="ECO:0000256" key="2">
    <source>
        <dbReference type="ARBA" id="ARBA00023108"/>
    </source>
</evidence>
<dbReference type="Pfam" id="PF06585">
    <property type="entry name" value="JHBP"/>
    <property type="match status" value="1"/>
</dbReference>
<keyword evidence="2" id="KW-0090">Biological rhythms</keyword>
<dbReference type="GO" id="GO:0007623">
    <property type="term" value="P:circadian rhythm"/>
    <property type="evidence" value="ECO:0007669"/>
    <property type="project" value="UniProtKB-ARBA"/>
</dbReference>
<evidence type="ECO:0000313" key="5">
    <source>
        <dbReference type="EMBL" id="KAJ3651201.1"/>
    </source>
</evidence>
<dbReference type="PANTHER" id="PTHR11008:SF32">
    <property type="entry name" value="CIRCADIAN CLOCK-CONTROLLED PROTEIN DAYWAKE-RELATED"/>
    <property type="match status" value="1"/>
</dbReference>
<sequence>MLIVLISLVLVCVSAKSLPPEIQKCRKSDPQLGKCLAKTVVDSVNKLKQGSKELGIVPLEPLVIQKLEFGNSSAGAVAIQQVYENLKLFGITNFTISDSEANFSDENCYWRFKTHTELIRMESDYKMTGQLLLFPINGHGKCNNTLYECEAMYNLRCEKYTKKKQKHIRVTDSVLKLKPKRVVFDFQNLIDGNEQLSNEVLKTINENSGQVYADVGPAFDEAIAKYEKEIINQVFSRVAENELFLL</sequence>
<evidence type="ECO:0000256" key="3">
    <source>
        <dbReference type="ARBA" id="ARBA00060902"/>
    </source>
</evidence>
<evidence type="ECO:0000256" key="1">
    <source>
        <dbReference type="ARBA" id="ARBA00022729"/>
    </source>
</evidence>
<feature type="chain" id="PRO_5041332473" evidence="4">
    <location>
        <begin position="16"/>
        <end position="246"/>
    </location>
</feature>
<dbReference type="PANTHER" id="PTHR11008">
    <property type="entry name" value="PROTEIN TAKEOUT-LIKE PROTEIN"/>
    <property type="match status" value="1"/>
</dbReference>